<dbReference type="OrthoDB" id="1121311at2"/>
<dbReference type="RefSeq" id="WP_141199020.1">
    <property type="nucleotide sequence ID" value="NZ_CP041186.1"/>
</dbReference>
<dbReference type="AlphaFoldDB" id="A0A4Y6PWC4"/>
<organism evidence="8 9">
    <name type="scientific">Persicimonas caeni</name>
    <dbReference type="NCBI Taxonomy" id="2292766"/>
    <lineage>
        <taxon>Bacteria</taxon>
        <taxon>Deltaproteobacteria</taxon>
        <taxon>Bradymonadales</taxon>
        <taxon>Bradymonadaceae</taxon>
        <taxon>Persicimonas</taxon>
    </lineage>
</organism>
<keyword evidence="9" id="KW-1185">Reference proteome</keyword>
<dbReference type="PANTHER" id="PTHR40077:SF1">
    <property type="entry name" value="MEMBRANE PROTEIN"/>
    <property type="match status" value="1"/>
</dbReference>
<gene>
    <name evidence="8" type="ORF">FIV42_17970</name>
</gene>
<dbReference type="NCBIfam" id="TIGR03954">
    <property type="entry name" value="integ_memb_HG"/>
    <property type="match status" value="1"/>
</dbReference>
<keyword evidence="5 6" id="KW-0472">Membrane</keyword>
<reference evidence="8 9" key="1">
    <citation type="submission" date="2019-06" db="EMBL/GenBank/DDBJ databases">
        <title>Persicimonas caeni gen. nov., sp. nov., a predatory bacterium isolated from solar saltern.</title>
        <authorList>
            <person name="Wang S."/>
        </authorList>
    </citation>
    <scope>NUCLEOTIDE SEQUENCE [LARGE SCALE GENOMIC DNA]</scope>
    <source>
        <strain evidence="8 9">YN101</strain>
    </source>
</reference>
<evidence type="ECO:0000259" key="7">
    <source>
        <dbReference type="Pfam" id="PF12823"/>
    </source>
</evidence>
<dbReference type="Proteomes" id="UP000315995">
    <property type="component" value="Chromosome"/>
</dbReference>
<dbReference type="InterPro" id="IPR023845">
    <property type="entry name" value="DUF3817_TM"/>
</dbReference>
<evidence type="ECO:0000256" key="3">
    <source>
        <dbReference type="ARBA" id="ARBA00022692"/>
    </source>
</evidence>
<dbReference type="PANTHER" id="PTHR40077">
    <property type="entry name" value="MEMBRANE PROTEIN-RELATED"/>
    <property type="match status" value="1"/>
</dbReference>
<evidence type="ECO:0000313" key="9">
    <source>
        <dbReference type="Proteomes" id="UP000315995"/>
    </source>
</evidence>
<accession>A0A5B8Y745</accession>
<evidence type="ECO:0000256" key="5">
    <source>
        <dbReference type="ARBA" id="ARBA00023136"/>
    </source>
</evidence>
<protein>
    <submittedName>
        <fullName evidence="8">DUF3817 domain-containing protein</fullName>
    </submittedName>
</protein>
<dbReference type="GO" id="GO:0005886">
    <property type="term" value="C:plasma membrane"/>
    <property type="evidence" value="ECO:0007669"/>
    <property type="project" value="UniProtKB-SubCell"/>
</dbReference>
<accession>A0A4Y6PWC4</accession>
<comment type="subcellular location">
    <subcellularLocation>
        <location evidence="1">Cell membrane</location>
        <topology evidence="1">Multi-pass membrane protein</topology>
    </subcellularLocation>
</comment>
<keyword evidence="2" id="KW-1003">Cell membrane</keyword>
<evidence type="ECO:0000256" key="4">
    <source>
        <dbReference type="ARBA" id="ARBA00022989"/>
    </source>
</evidence>
<dbReference type="Pfam" id="PF12823">
    <property type="entry name" value="DUF3817"/>
    <property type="match status" value="1"/>
</dbReference>
<proteinExistence type="predicted"/>
<name>A0A4Y6PWC4_PERCE</name>
<keyword evidence="4 6" id="KW-1133">Transmembrane helix</keyword>
<evidence type="ECO:0000256" key="1">
    <source>
        <dbReference type="ARBA" id="ARBA00004651"/>
    </source>
</evidence>
<evidence type="ECO:0000256" key="6">
    <source>
        <dbReference type="SAM" id="Phobius"/>
    </source>
</evidence>
<keyword evidence="3 6" id="KW-0812">Transmembrane</keyword>
<feature type="transmembrane region" description="Helical" evidence="6">
    <location>
        <begin position="41"/>
        <end position="58"/>
    </location>
</feature>
<sequence>MSKALTRFRYIAIAEGISFLALLLVTMPLKYMMDMPTPNKVVGMIHGVLFILYVVMGMQAATDEEWSPKFMLLAFLASLVPGGTFILDRKLKPEPEASAEPAE</sequence>
<evidence type="ECO:0000256" key="2">
    <source>
        <dbReference type="ARBA" id="ARBA00022475"/>
    </source>
</evidence>
<evidence type="ECO:0000313" key="8">
    <source>
        <dbReference type="EMBL" id="QDG52553.1"/>
    </source>
</evidence>
<feature type="domain" description="DUF3817" evidence="7">
    <location>
        <begin position="5"/>
        <end position="92"/>
    </location>
</feature>
<feature type="transmembrane region" description="Helical" evidence="6">
    <location>
        <begin position="12"/>
        <end position="29"/>
    </location>
</feature>
<dbReference type="EMBL" id="CP041186">
    <property type="protein sequence ID" value="QDG52553.1"/>
    <property type="molecule type" value="Genomic_DNA"/>
</dbReference>
<feature type="transmembrane region" description="Helical" evidence="6">
    <location>
        <begin position="70"/>
        <end position="87"/>
    </location>
</feature>